<dbReference type="EMBL" id="AMGV01000009">
    <property type="protein sequence ID" value="KEF54672.1"/>
    <property type="molecule type" value="Genomic_DNA"/>
</dbReference>
<gene>
    <name evidence="4" type="ORF">A1O9_09114</name>
</gene>
<evidence type="ECO:0000256" key="2">
    <source>
        <dbReference type="SAM" id="SignalP"/>
    </source>
</evidence>
<feature type="chain" id="PRO_5001681256" description="Peptidase S9 prolyl oligopeptidase catalytic domain-containing protein" evidence="2">
    <location>
        <begin position="22"/>
        <end position="892"/>
    </location>
</feature>
<name>A0A072P4N1_9EURO</name>
<dbReference type="GeneID" id="25284024"/>
<dbReference type="OrthoDB" id="449091at2759"/>
<dbReference type="VEuPathDB" id="FungiDB:A1O9_09114"/>
<dbReference type="STRING" id="1182545.A0A072P4N1"/>
<dbReference type="HOGENOM" id="CLU_014627_1_0_1"/>
<comment type="caution">
    <text evidence="4">The sequence shown here is derived from an EMBL/GenBank/DDBJ whole genome shotgun (WGS) entry which is preliminary data.</text>
</comment>
<sequence>MGSWVWAEVSILVVLIQLVRASTWWSDASTQKGVVVGDSPLTFSTCWKALGPFRLGTRESVWGADPIEYYGGIRNTTSNEDIHYHSPLAANATVQWENRTYRTDTSQEGAIVGLKLQYADIDWHFAQQIYGWSAIQFQAWVIGELLWLGSASQPALLYTDNILELWVGDDHIFGGDFYSFRRAPVVIHLHPGINVVRVRLLGDIRSMGGRLPPNLQARLEVKIVQDLLAVDKHGVLLPDVVRGHFCAPFGSVTVRNQGGKWVKIDRIATSHDFDKSVMSGGAIWLAPGQSRPVKIHLDFKAGSRESINFRLEYTPKDSTPSHLTFAGRTSHADVSAPHKVTFLHPSGAVSYAILRPPSVNQSFQASEDVPVLVNLHGAGVEADSVFVRDMFEEIPELPAWVLSPAGMSEWSGDDWHTWGFADTEAAINMIAQWTENNEWRGPGVCLDKVLVAGHSNGGQGTWYFSTHQPERTLAAAAASGYSSIENYVPFHLWQEADPLQSAILQTARGNYRHELLVDNLVGLPILQQHGSADDNVPVYHSRLMNALLAQVGHQANYSEIPGWGHWVDGSMTTRSMKDLYFNHLTCKTARKQVPSRFSFVVPNSHDMGSRHGVFVDQLLSPDRMGKIDVVITETERGVQWQLKTTNIRRLRFEWTHDLTNTADEVRFDDMLLPFDIEGQARPSSFVKRDTNIWAKEVLLKWKNLEQRSGRQRGVLESILRSAGPFQLVYSSEVALASATQASRNLYQYYGADSSILPWLEYPNAAEEDCNIIIFALGKTTLPKRIPRFPIVIEDDRLLLTACNGRIASIPFAPGLGGVWLRPLPNERLELVVWGFDSNGLKQAARLVPTLTGAGQPDFVIFDASARWKGHGGAVAMGFFDYRWRISAGSYLP</sequence>
<dbReference type="RefSeq" id="XP_013257262.1">
    <property type="nucleotide sequence ID" value="XM_013401808.1"/>
</dbReference>
<feature type="domain" description="Peptidase S9 prolyl oligopeptidase catalytic" evidence="3">
    <location>
        <begin position="446"/>
        <end position="569"/>
    </location>
</feature>
<dbReference type="InterPro" id="IPR029058">
    <property type="entry name" value="AB_hydrolase_fold"/>
</dbReference>
<protein>
    <recommendedName>
        <fullName evidence="3">Peptidase S9 prolyl oligopeptidase catalytic domain-containing protein</fullName>
    </recommendedName>
</protein>
<dbReference type="Pfam" id="PF00326">
    <property type="entry name" value="Peptidase_S9"/>
    <property type="match status" value="1"/>
</dbReference>
<dbReference type="Gene3D" id="3.40.50.1820">
    <property type="entry name" value="alpha/beta hydrolase"/>
    <property type="match status" value="1"/>
</dbReference>
<accession>A0A072P4N1</accession>
<proteinExistence type="predicted"/>
<evidence type="ECO:0000313" key="4">
    <source>
        <dbReference type="EMBL" id="KEF54672.1"/>
    </source>
</evidence>
<feature type="signal peptide" evidence="2">
    <location>
        <begin position="1"/>
        <end position="21"/>
    </location>
</feature>
<organism evidence="4 5">
    <name type="scientific">Exophiala aquamarina CBS 119918</name>
    <dbReference type="NCBI Taxonomy" id="1182545"/>
    <lineage>
        <taxon>Eukaryota</taxon>
        <taxon>Fungi</taxon>
        <taxon>Dikarya</taxon>
        <taxon>Ascomycota</taxon>
        <taxon>Pezizomycotina</taxon>
        <taxon>Eurotiomycetes</taxon>
        <taxon>Chaetothyriomycetidae</taxon>
        <taxon>Chaetothyriales</taxon>
        <taxon>Herpotrichiellaceae</taxon>
        <taxon>Exophiala</taxon>
    </lineage>
</organism>
<dbReference type="SUPFAM" id="SSF53474">
    <property type="entry name" value="alpha/beta-Hydrolases"/>
    <property type="match status" value="1"/>
</dbReference>
<dbReference type="PANTHER" id="PTHR43037:SF4">
    <property type="entry name" value="PEPTIDASE S9 PROLYL OLIGOPEPTIDASE CATALYTIC DOMAIN-CONTAINING PROTEIN"/>
    <property type="match status" value="1"/>
</dbReference>
<evidence type="ECO:0000313" key="5">
    <source>
        <dbReference type="Proteomes" id="UP000027920"/>
    </source>
</evidence>
<evidence type="ECO:0000256" key="1">
    <source>
        <dbReference type="ARBA" id="ARBA00022729"/>
    </source>
</evidence>
<dbReference type="GO" id="GO:0008236">
    <property type="term" value="F:serine-type peptidase activity"/>
    <property type="evidence" value="ECO:0007669"/>
    <property type="project" value="InterPro"/>
</dbReference>
<keyword evidence="5" id="KW-1185">Reference proteome</keyword>
<dbReference type="InterPro" id="IPR050955">
    <property type="entry name" value="Plant_Biomass_Hydrol_Est"/>
</dbReference>
<dbReference type="Proteomes" id="UP000027920">
    <property type="component" value="Unassembled WGS sequence"/>
</dbReference>
<evidence type="ECO:0000259" key="3">
    <source>
        <dbReference type="Pfam" id="PF00326"/>
    </source>
</evidence>
<dbReference type="InterPro" id="IPR001375">
    <property type="entry name" value="Peptidase_S9_cat"/>
</dbReference>
<reference evidence="4 5" key="1">
    <citation type="submission" date="2013-03" db="EMBL/GenBank/DDBJ databases">
        <title>The Genome Sequence of Exophiala aquamarina CBS 119918.</title>
        <authorList>
            <consortium name="The Broad Institute Genomics Platform"/>
            <person name="Cuomo C."/>
            <person name="de Hoog S."/>
            <person name="Gorbushina A."/>
            <person name="Walker B."/>
            <person name="Young S.K."/>
            <person name="Zeng Q."/>
            <person name="Gargeya S."/>
            <person name="Fitzgerald M."/>
            <person name="Haas B."/>
            <person name="Abouelleil A."/>
            <person name="Allen A.W."/>
            <person name="Alvarado L."/>
            <person name="Arachchi H.M."/>
            <person name="Berlin A.M."/>
            <person name="Chapman S.B."/>
            <person name="Gainer-Dewar J."/>
            <person name="Goldberg J."/>
            <person name="Griggs A."/>
            <person name="Gujja S."/>
            <person name="Hansen M."/>
            <person name="Howarth C."/>
            <person name="Imamovic A."/>
            <person name="Ireland A."/>
            <person name="Larimer J."/>
            <person name="McCowan C."/>
            <person name="Murphy C."/>
            <person name="Pearson M."/>
            <person name="Poon T.W."/>
            <person name="Priest M."/>
            <person name="Roberts A."/>
            <person name="Saif S."/>
            <person name="Shea T."/>
            <person name="Sisk P."/>
            <person name="Sykes S."/>
            <person name="Wortman J."/>
            <person name="Nusbaum C."/>
            <person name="Birren B."/>
        </authorList>
    </citation>
    <scope>NUCLEOTIDE SEQUENCE [LARGE SCALE GENOMIC DNA]</scope>
    <source>
        <strain evidence="4 5">CBS 119918</strain>
    </source>
</reference>
<dbReference type="PANTHER" id="PTHR43037">
    <property type="entry name" value="UNNAMED PRODUCT-RELATED"/>
    <property type="match status" value="1"/>
</dbReference>
<dbReference type="AlphaFoldDB" id="A0A072P4N1"/>
<dbReference type="GO" id="GO:0006508">
    <property type="term" value="P:proteolysis"/>
    <property type="evidence" value="ECO:0007669"/>
    <property type="project" value="InterPro"/>
</dbReference>
<keyword evidence="1 2" id="KW-0732">Signal</keyword>